<dbReference type="Pfam" id="PF04402">
    <property type="entry name" value="SIMPL"/>
    <property type="match status" value="1"/>
</dbReference>
<feature type="chain" id="PRO_5045339365" evidence="1">
    <location>
        <begin position="23"/>
        <end position="239"/>
    </location>
</feature>
<dbReference type="PANTHER" id="PTHR34387:SF1">
    <property type="entry name" value="PERIPLASMIC IMMUNOGENIC PROTEIN"/>
    <property type="match status" value="1"/>
</dbReference>
<feature type="signal peptide" evidence="1">
    <location>
        <begin position="1"/>
        <end position="22"/>
    </location>
</feature>
<dbReference type="Gene3D" id="3.30.110.170">
    <property type="entry name" value="Protein of unknown function (DUF541), domain 1"/>
    <property type="match status" value="1"/>
</dbReference>
<dbReference type="InterPro" id="IPR007497">
    <property type="entry name" value="SIMPL/DUF541"/>
</dbReference>
<evidence type="ECO:0000256" key="1">
    <source>
        <dbReference type="SAM" id="SignalP"/>
    </source>
</evidence>
<organism evidence="2 3">
    <name type="scientific">Sphingosinicella xenopeptidilytica</name>
    <dbReference type="NCBI Taxonomy" id="364098"/>
    <lineage>
        <taxon>Bacteria</taxon>
        <taxon>Pseudomonadati</taxon>
        <taxon>Pseudomonadota</taxon>
        <taxon>Alphaproteobacteria</taxon>
        <taxon>Sphingomonadales</taxon>
        <taxon>Sphingosinicellaceae</taxon>
        <taxon>Sphingosinicella</taxon>
    </lineage>
</organism>
<accession>A0ABW3CA98</accession>
<dbReference type="InterPro" id="IPR052022">
    <property type="entry name" value="26kDa_periplasmic_antigen"/>
</dbReference>
<proteinExistence type="predicted"/>
<comment type="caution">
    <text evidence="2">The sequence shown here is derived from an EMBL/GenBank/DDBJ whole genome shotgun (WGS) entry which is preliminary data.</text>
</comment>
<protein>
    <submittedName>
        <fullName evidence="2">SIMPL domain-containing protein</fullName>
    </submittedName>
</protein>
<sequence>MRTATLLALGALAATAATPVSAQTAPSVPAETLLSLTATGESTRVPDIAIISAGVVTQAAEARAALTANNSQMTRVVAALKKAGIAERDIQTSNINLNPQYSYEERKPPQLIGYQAANTVTVKLRKLASAGDVIDALVTEGANQVNGPTFGLDKPEDATNEARLDAIKKARSRADLYAGAAGLRVKRIVSISEGGGYQPPYPMPKMMVRAEAADAAAAPPVEAGEVGTNVTVTVVFELQ</sequence>
<keyword evidence="1" id="KW-0732">Signal</keyword>
<dbReference type="PANTHER" id="PTHR34387">
    <property type="entry name" value="SLR1258 PROTEIN"/>
    <property type="match status" value="1"/>
</dbReference>
<dbReference type="EMBL" id="JBHTIK010000015">
    <property type="protein sequence ID" value="MFD0850442.1"/>
    <property type="molecule type" value="Genomic_DNA"/>
</dbReference>
<gene>
    <name evidence="2" type="ORF">ACFQ00_19085</name>
</gene>
<keyword evidence="3" id="KW-1185">Reference proteome</keyword>
<name>A0ABW3CA98_SPHXN</name>
<evidence type="ECO:0000313" key="3">
    <source>
        <dbReference type="Proteomes" id="UP001597124"/>
    </source>
</evidence>
<reference evidence="3" key="1">
    <citation type="journal article" date="2019" name="Int. J. Syst. Evol. Microbiol.">
        <title>The Global Catalogue of Microorganisms (GCM) 10K type strain sequencing project: providing services to taxonomists for standard genome sequencing and annotation.</title>
        <authorList>
            <consortium name="The Broad Institute Genomics Platform"/>
            <consortium name="The Broad Institute Genome Sequencing Center for Infectious Disease"/>
            <person name="Wu L."/>
            <person name="Ma J."/>
        </authorList>
    </citation>
    <scope>NUCLEOTIDE SEQUENCE [LARGE SCALE GENOMIC DNA]</scope>
    <source>
        <strain evidence="3">CCUG 52537</strain>
    </source>
</reference>
<evidence type="ECO:0000313" key="2">
    <source>
        <dbReference type="EMBL" id="MFD0850442.1"/>
    </source>
</evidence>
<dbReference type="Proteomes" id="UP001597124">
    <property type="component" value="Unassembled WGS sequence"/>
</dbReference>
<dbReference type="Gene3D" id="3.30.70.2970">
    <property type="entry name" value="Protein of unknown function (DUF541), domain 2"/>
    <property type="match status" value="1"/>
</dbReference>
<dbReference type="RefSeq" id="WP_381494715.1">
    <property type="nucleotide sequence ID" value="NZ_JBHTIK010000015.1"/>
</dbReference>